<dbReference type="Pfam" id="PF02656">
    <property type="entry name" value="DUF202"/>
    <property type="match status" value="1"/>
</dbReference>
<reference evidence="7 8" key="1">
    <citation type="submission" date="2019-12" db="EMBL/GenBank/DDBJ databases">
        <title>Nesterenkonia muleiensis sp. nov., a novel actinobacterium isolated from sap of Populus euphratica.</title>
        <authorList>
            <person name="Wang R."/>
        </authorList>
    </citation>
    <scope>NUCLEOTIDE SEQUENCE [LARGE SCALE GENOMIC DNA]</scope>
    <source>
        <strain evidence="7 8">F10</strain>
    </source>
</reference>
<gene>
    <name evidence="7" type="ORF">GNZ21_00655</name>
</gene>
<keyword evidence="3 5" id="KW-1133">Transmembrane helix</keyword>
<feature type="transmembrane region" description="Helical" evidence="5">
    <location>
        <begin position="20"/>
        <end position="40"/>
    </location>
</feature>
<evidence type="ECO:0000256" key="4">
    <source>
        <dbReference type="ARBA" id="ARBA00023136"/>
    </source>
</evidence>
<keyword evidence="4 5" id="KW-0472">Membrane</keyword>
<comment type="subcellular location">
    <subcellularLocation>
        <location evidence="1">Endomembrane system</location>
        <topology evidence="1">Multi-pass membrane protein</topology>
    </subcellularLocation>
</comment>
<accession>A0A7K1UEH7</accession>
<evidence type="ECO:0000256" key="3">
    <source>
        <dbReference type="ARBA" id="ARBA00022989"/>
    </source>
</evidence>
<evidence type="ECO:0000256" key="2">
    <source>
        <dbReference type="ARBA" id="ARBA00022692"/>
    </source>
</evidence>
<feature type="transmembrane region" description="Helical" evidence="5">
    <location>
        <begin position="46"/>
        <end position="64"/>
    </location>
</feature>
<dbReference type="Proteomes" id="UP000460157">
    <property type="component" value="Unassembled WGS sequence"/>
</dbReference>
<protein>
    <submittedName>
        <fullName evidence="7">DUF202 domain-containing protein</fullName>
    </submittedName>
</protein>
<keyword evidence="2 5" id="KW-0812">Transmembrane</keyword>
<evidence type="ECO:0000313" key="7">
    <source>
        <dbReference type="EMBL" id="MVT24885.1"/>
    </source>
</evidence>
<dbReference type="EMBL" id="WRPM01000005">
    <property type="protein sequence ID" value="MVT24885.1"/>
    <property type="molecule type" value="Genomic_DNA"/>
</dbReference>
<evidence type="ECO:0000313" key="8">
    <source>
        <dbReference type="Proteomes" id="UP000460157"/>
    </source>
</evidence>
<evidence type="ECO:0000256" key="1">
    <source>
        <dbReference type="ARBA" id="ARBA00004127"/>
    </source>
</evidence>
<comment type="caution">
    <text evidence="7">The sequence shown here is derived from an EMBL/GenBank/DDBJ whole genome shotgun (WGS) entry which is preliminary data.</text>
</comment>
<evidence type="ECO:0000256" key="5">
    <source>
        <dbReference type="SAM" id="Phobius"/>
    </source>
</evidence>
<organism evidence="7 8">
    <name type="scientific">Nesterenkonia alkaliphila</name>
    <dbReference type="NCBI Taxonomy" id="1463631"/>
    <lineage>
        <taxon>Bacteria</taxon>
        <taxon>Bacillati</taxon>
        <taxon>Actinomycetota</taxon>
        <taxon>Actinomycetes</taxon>
        <taxon>Micrococcales</taxon>
        <taxon>Micrococcaceae</taxon>
        <taxon>Nesterenkonia</taxon>
    </lineage>
</organism>
<name>A0A7K1UEH7_9MICC</name>
<dbReference type="InterPro" id="IPR003807">
    <property type="entry name" value="DUF202"/>
</dbReference>
<feature type="domain" description="DUF202" evidence="6">
    <location>
        <begin position="11"/>
        <end position="71"/>
    </location>
</feature>
<proteinExistence type="predicted"/>
<keyword evidence="8" id="KW-1185">Reference proteome</keyword>
<evidence type="ECO:0000259" key="6">
    <source>
        <dbReference type="Pfam" id="PF02656"/>
    </source>
</evidence>
<dbReference type="AlphaFoldDB" id="A0A7K1UEH7"/>
<feature type="transmembrane region" description="Helical" evidence="5">
    <location>
        <begin position="85"/>
        <end position="109"/>
    </location>
</feature>
<dbReference type="GO" id="GO:0012505">
    <property type="term" value="C:endomembrane system"/>
    <property type="evidence" value="ECO:0007669"/>
    <property type="project" value="UniProtKB-SubCell"/>
</dbReference>
<sequence>MVGSVTVTHQDPGVQPERTLLSWTRTSLLLVVVAGFTIRWAPHHGAAVLILFVAALVTAGGITVTHRRRLNSAVQGIAQERYRPAVGSVAALAAAVAGLGVAALVLLSVT</sequence>